<feature type="non-terminal residue" evidence="1">
    <location>
        <position position="132"/>
    </location>
</feature>
<comment type="caution">
    <text evidence="1">The sequence shown here is derived from an EMBL/GenBank/DDBJ whole genome shotgun (WGS) entry which is preliminary data.</text>
</comment>
<sequence length="132" mass="15262">MPIFSEKELKSFVESEVIKDIKKIRGKKTPIAEIVDNTFLALLVKSIYDMNKVIKKFYFFIVQNHLNQPKIRYFLAITLAGNSSDLLVQIAKDFALKNGLKLIQYSIYPKTLRTQLLSMKEIKNPTDYSNSI</sequence>
<protein>
    <submittedName>
        <fullName evidence="1">Uncharacterized protein</fullName>
    </submittedName>
</protein>
<dbReference type="AlphaFoldDB" id="X1E8L3"/>
<dbReference type="EMBL" id="BART01023263">
    <property type="protein sequence ID" value="GAH04963.1"/>
    <property type="molecule type" value="Genomic_DNA"/>
</dbReference>
<gene>
    <name evidence="1" type="ORF">S01H4_42376</name>
</gene>
<reference evidence="1" key="1">
    <citation type="journal article" date="2014" name="Front. Microbiol.">
        <title>High frequency of phylogenetically diverse reductive dehalogenase-homologous genes in deep subseafloor sedimentary metagenomes.</title>
        <authorList>
            <person name="Kawai M."/>
            <person name="Futagami T."/>
            <person name="Toyoda A."/>
            <person name="Takaki Y."/>
            <person name="Nishi S."/>
            <person name="Hori S."/>
            <person name="Arai W."/>
            <person name="Tsubouchi T."/>
            <person name="Morono Y."/>
            <person name="Uchiyama I."/>
            <person name="Ito T."/>
            <person name="Fujiyama A."/>
            <person name="Inagaki F."/>
            <person name="Takami H."/>
        </authorList>
    </citation>
    <scope>NUCLEOTIDE SEQUENCE</scope>
    <source>
        <strain evidence="1">Expedition CK06-06</strain>
    </source>
</reference>
<name>X1E8L3_9ZZZZ</name>
<proteinExistence type="predicted"/>
<evidence type="ECO:0000313" key="1">
    <source>
        <dbReference type="EMBL" id="GAH04963.1"/>
    </source>
</evidence>
<organism evidence="1">
    <name type="scientific">marine sediment metagenome</name>
    <dbReference type="NCBI Taxonomy" id="412755"/>
    <lineage>
        <taxon>unclassified sequences</taxon>
        <taxon>metagenomes</taxon>
        <taxon>ecological metagenomes</taxon>
    </lineage>
</organism>
<accession>X1E8L3</accession>